<protein>
    <submittedName>
        <fullName evidence="1">Uncharacterized protein</fullName>
    </submittedName>
</protein>
<dbReference type="KEGG" id="dtx:ATSB10_03610"/>
<dbReference type="Proteomes" id="UP000077255">
    <property type="component" value="Chromosome"/>
</dbReference>
<organism evidence="1 2">
    <name type="scientific">Dyella thiooxydans</name>
    <dbReference type="NCBI Taxonomy" id="445710"/>
    <lineage>
        <taxon>Bacteria</taxon>
        <taxon>Pseudomonadati</taxon>
        <taxon>Pseudomonadota</taxon>
        <taxon>Gammaproteobacteria</taxon>
        <taxon>Lysobacterales</taxon>
        <taxon>Rhodanobacteraceae</taxon>
        <taxon>Dyella</taxon>
    </lineage>
</organism>
<dbReference type="AlphaFoldDB" id="A0A161JWZ5"/>
<sequence length="78" mass="7961">MSAGIGIDNPSDGAVNRWGVESAAGDAVGGLPWHPASKAKLAVIRLRRFIGGSQVCGDGPALRMKAAPAARRRGVDVP</sequence>
<proteinExistence type="predicted"/>
<evidence type="ECO:0000313" key="2">
    <source>
        <dbReference type="Proteomes" id="UP000077255"/>
    </source>
</evidence>
<accession>A0A161JWZ5</accession>
<gene>
    <name evidence="1" type="ORF">ATSB10_03610</name>
</gene>
<dbReference type="EMBL" id="CP014841">
    <property type="protein sequence ID" value="AND67815.1"/>
    <property type="molecule type" value="Genomic_DNA"/>
</dbReference>
<name>A0A161JWZ5_9GAMM</name>
<keyword evidence="2" id="KW-1185">Reference proteome</keyword>
<evidence type="ECO:0000313" key="1">
    <source>
        <dbReference type="EMBL" id="AND67815.1"/>
    </source>
</evidence>
<reference evidence="1 2" key="1">
    <citation type="submission" date="2016-02" db="EMBL/GenBank/DDBJ databases">
        <title>Complete genome sequencing and analysis of ATSB10, Dyella thiooxydans isolated from rhizosphere soil of sunflower (Helianthus annuus L.).</title>
        <authorList>
            <person name="Lee Y."/>
            <person name="Hwangbo K."/>
            <person name="Chung H."/>
            <person name="Yoo J."/>
            <person name="Kim K.Y."/>
            <person name="Sa T.M."/>
            <person name="Um Y."/>
            <person name="Madhaiyan M."/>
        </authorList>
    </citation>
    <scope>NUCLEOTIDE SEQUENCE [LARGE SCALE GENOMIC DNA]</scope>
    <source>
        <strain evidence="1 2">ATSB10</strain>
    </source>
</reference>